<comment type="cofactor">
    <cofactor evidence="1">
        <name>FAD</name>
        <dbReference type="ChEBI" id="CHEBI:57692"/>
    </cofactor>
</comment>
<keyword evidence="3" id="KW-0285">Flavoprotein</keyword>
<dbReference type="EMBL" id="CAEZTS010000056">
    <property type="protein sequence ID" value="CAB4577865.1"/>
    <property type="molecule type" value="Genomic_DNA"/>
</dbReference>
<dbReference type="SUPFAM" id="SSF47203">
    <property type="entry name" value="Acyl-CoA dehydrogenase C-terminal domain-like"/>
    <property type="match status" value="1"/>
</dbReference>
<dbReference type="InterPro" id="IPR036250">
    <property type="entry name" value="AcylCo_DH-like_C"/>
</dbReference>
<dbReference type="InterPro" id="IPR013786">
    <property type="entry name" value="AcylCoA_DH/ox_N"/>
</dbReference>
<dbReference type="Pfam" id="PF02770">
    <property type="entry name" value="Acyl-CoA_dh_M"/>
    <property type="match status" value="1"/>
</dbReference>
<keyword evidence="4" id="KW-0274">FAD</keyword>
<organism evidence="9">
    <name type="scientific">freshwater metagenome</name>
    <dbReference type="NCBI Taxonomy" id="449393"/>
    <lineage>
        <taxon>unclassified sequences</taxon>
        <taxon>metagenomes</taxon>
        <taxon>ecological metagenomes</taxon>
    </lineage>
</organism>
<dbReference type="InterPro" id="IPR037069">
    <property type="entry name" value="AcylCoA_DH/ox_N_sf"/>
</dbReference>
<dbReference type="Gene3D" id="1.20.140.10">
    <property type="entry name" value="Butyryl-CoA Dehydrogenase, subunit A, domain 3"/>
    <property type="match status" value="1"/>
</dbReference>
<sequence>MYLAETPDQQALRKELREYFAAMLTPEVRAELGESGEGKPLFRELVRRMGADGWLGLGWPKEFGGQGRPATDQFIMFDEIQRAHAPFPFVTVNTVGPAIMAHGTQAQKDQYLTGILKGEINFAIGYTEPEAGTDLASLRTTAVLDGDEWVINGNKVYTSGANQSDYVWLACRTDADAPKHQGISIIIVPTNTKGFEWTPIVTVGGVVTTATYYTDVRVPKENVIGQINGGWKLITMQLNHERVGLAALSGLTERLLDDVTTWCRVTPSGGANGEKMIDVAWVQQDLAKCHALLDAIRLMTWKLAQSVADNTLGPAEASGVKVFGTERAVEVYRIMQGILGPVSHLRDGSDGAVIHGEVERAARAAQINTFGGGVNEIQRELVATAGLGLVRSTR</sequence>
<evidence type="ECO:0000259" key="6">
    <source>
        <dbReference type="Pfam" id="PF00441"/>
    </source>
</evidence>
<evidence type="ECO:0000259" key="7">
    <source>
        <dbReference type="Pfam" id="PF02770"/>
    </source>
</evidence>
<accession>A0A6J6ER63</accession>
<evidence type="ECO:0000256" key="1">
    <source>
        <dbReference type="ARBA" id="ARBA00001974"/>
    </source>
</evidence>
<dbReference type="Pfam" id="PF02771">
    <property type="entry name" value="Acyl-CoA_dh_N"/>
    <property type="match status" value="1"/>
</dbReference>
<dbReference type="InterPro" id="IPR009075">
    <property type="entry name" value="AcylCo_DH/oxidase_C"/>
</dbReference>
<dbReference type="SUPFAM" id="SSF56645">
    <property type="entry name" value="Acyl-CoA dehydrogenase NM domain-like"/>
    <property type="match status" value="1"/>
</dbReference>
<dbReference type="InterPro" id="IPR009100">
    <property type="entry name" value="AcylCoA_DH/oxidase_NM_dom_sf"/>
</dbReference>
<dbReference type="InterPro" id="IPR052161">
    <property type="entry name" value="Mycobact_Acyl-CoA_DH"/>
</dbReference>
<dbReference type="GO" id="GO:0016627">
    <property type="term" value="F:oxidoreductase activity, acting on the CH-CH group of donors"/>
    <property type="evidence" value="ECO:0007669"/>
    <property type="project" value="InterPro"/>
</dbReference>
<dbReference type="PANTHER" id="PTHR43292:SF3">
    <property type="entry name" value="ACYL-COA DEHYDROGENASE FADE29"/>
    <property type="match status" value="1"/>
</dbReference>
<dbReference type="GO" id="GO:0050660">
    <property type="term" value="F:flavin adenine dinucleotide binding"/>
    <property type="evidence" value="ECO:0007669"/>
    <property type="project" value="InterPro"/>
</dbReference>
<feature type="domain" description="Acyl-CoA dehydrogenase/oxidase N-terminal" evidence="8">
    <location>
        <begin position="6"/>
        <end position="119"/>
    </location>
</feature>
<reference evidence="9" key="1">
    <citation type="submission" date="2020-05" db="EMBL/GenBank/DDBJ databases">
        <authorList>
            <person name="Chiriac C."/>
            <person name="Salcher M."/>
            <person name="Ghai R."/>
            <person name="Kavagutti S V."/>
        </authorList>
    </citation>
    <scope>NUCLEOTIDE SEQUENCE</scope>
</reference>
<proteinExistence type="inferred from homology"/>
<evidence type="ECO:0000256" key="4">
    <source>
        <dbReference type="ARBA" id="ARBA00022827"/>
    </source>
</evidence>
<evidence type="ECO:0000256" key="3">
    <source>
        <dbReference type="ARBA" id="ARBA00022630"/>
    </source>
</evidence>
<evidence type="ECO:0000259" key="8">
    <source>
        <dbReference type="Pfam" id="PF02771"/>
    </source>
</evidence>
<evidence type="ECO:0000256" key="5">
    <source>
        <dbReference type="ARBA" id="ARBA00023002"/>
    </source>
</evidence>
<evidence type="ECO:0000256" key="2">
    <source>
        <dbReference type="ARBA" id="ARBA00009347"/>
    </source>
</evidence>
<feature type="domain" description="Acyl-CoA dehydrogenase/oxidase C-terminal" evidence="6">
    <location>
        <begin position="228"/>
        <end position="385"/>
    </location>
</feature>
<name>A0A6J6ER63_9ZZZZ</name>
<protein>
    <submittedName>
        <fullName evidence="9">Unannotated protein</fullName>
    </submittedName>
</protein>
<dbReference type="AlphaFoldDB" id="A0A6J6ER63"/>
<dbReference type="GO" id="GO:0005886">
    <property type="term" value="C:plasma membrane"/>
    <property type="evidence" value="ECO:0007669"/>
    <property type="project" value="TreeGrafter"/>
</dbReference>
<dbReference type="InterPro" id="IPR006091">
    <property type="entry name" value="Acyl-CoA_Oxase/DH_mid-dom"/>
</dbReference>
<dbReference type="Pfam" id="PF00441">
    <property type="entry name" value="Acyl-CoA_dh_1"/>
    <property type="match status" value="1"/>
</dbReference>
<evidence type="ECO:0000313" key="9">
    <source>
        <dbReference type="EMBL" id="CAB4577865.1"/>
    </source>
</evidence>
<feature type="domain" description="Acyl-CoA oxidase/dehydrogenase middle" evidence="7">
    <location>
        <begin position="123"/>
        <end position="211"/>
    </location>
</feature>
<gene>
    <name evidence="9" type="ORF">UFOPK1722_00794</name>
</gene>
<dbReference type="Gene3D" id="1.10.540.10">
    <property type="entry name" value="Acyl-CoA dehydrogenase/oxidase, N-terminal domain"/>
    <property type="match status" value="1"/>
</dbReference>
<keyword evidence="5" id="KW-0560">Oxidoreductase</keyword>
<dbReference type="InterPro" id="IPR046373">
    <property type="entry name" value="Acyl-CoA_Oxase/DH_mid-dom_sf"/>
</dbReference>
<comment type="similarity">
    <text evidence="2">Belongs to the acyl-CoA dehydrogenase family.</text>
</comment>
<dbReference type="Gene3D" id="2.40.110.10">
    <property type="entry name" value="Butyryl-CoA Dehydrogenase, subunit A, domain 2"/>
    <property type="match status" value="1"/>
</dbReference>
<dbReference type="PANTHER" id="PTHR43292">
    <property type="entry name" value="ACYL-COA DEHYDROGENASE"/>
    <property type="match status" value="1"/>
</dbReference>